<dbReference type="AlphaFoldDB" id="A0A239MH64"/>
<dbReference type="Proteomes" id="UP000198280">
    <property type="component" value="Unassembled WGS sequence"/>
</dbReference>
<keyword evidence="2" id="KW-1185">Reference proteome</keyword>
<evidence type="ECO:0000313" key="1">
    <source>
        <dbReference type="EMBL" id="SNT41288.1"/>
    </source>
</evidence>
<sequence>MQASRVPATLEHADALDVPAEAGHEVLGRFPAPRTGPVALAGHRMRFFVAPGGAEELPGLLDWLEWSGIPLDLVPLCGPEAAYDDGAPAWLRPPVPDGGRHAGAPLHLPAMSLRTQPGPAADGRSGGTVGLTALVSALATACHRVRLRVARTDQPCAFSYASRICAGTRPRSLTS</sequence>
<organism evidence="1 2">
    <name type="scientific">Actinacidiphila glaucinigra</name>
    <dbReference type="NCBI Taxonomy" id="235986"/>
    <lineage>
        <taxon>Bacteria</taxon>
        <taxon>Bacillati</taxon>
        <taxon>Actinomycetota</taxon>
        <taxon>Actinomycetes</taxon>
        <taxon>Kitasatosporales</taxon>
        <taxon>Streptomycetaceae</taxon>
        <taxon>Actinacidiphila</taxon>
    </lineage>
</organism>
<proteinExistence type="predicted"/>
<dbReference type="RefSeq" id="WP_089227612.1">
    <property type="nucleotide sequence ID" value="NZ_FZOF01000024.1"/>
</dbReference>
<accession>A0A239MH64</accession>
<name>A0A239MH64_9ACTN</name>
<protein>
    <submittedName>
        <fullName evidence="1">Uncharacterized protein</fullName>
    </submittedName>
</protein>
<gene>
    <name evidence="1" type="ORF">SAMN05216252_12436</name>
</gene>
<reference evidence="1 2" key="1">
    <citation type="submission" date="2017-06" db="EMBL/GenBank/DDBJ databases">
        <authorList>
            <person name="Kim H.J."/>
            <person name="Triplett B.A."/>
        </authorList>
    </citation>
    <scope>NUCLEOTIDE SEQUENCE [LARGE SCALE GENOMIC DNA]</scope>
    <source>
        <strain evidence="1 2">CGMCC 4.1858</strain>
    </source>
</reference>
<dbReference type="EMBL" id="FZOF01000024">
    <property type="protein sequence ID" value="SNT41288.1"/>
    <property type="molecule type" value="Genomic_DNA"/>
</dbReference>
<dbReference type="OrthoDB" id="3855340at2"/>
<evidence type="ECO:0000313" key="2">
    <source>
        <dbReference type="Proteomes" id="UP000198280"/>
    </source>
</evidence>